<sequence>MRSDLNVPNAPTPAGHMLRVVERTLAAEGGAYALQTSVRYLLGASTPVIERLRKLLGSADPVMEPDAEETIVRLLRACQLTGLRHLYYEVTDSGGRYLPPHLTTALQIYDFLRDSNARPGALPPVLLFVVELYLRLVHQEPGQDPQLSFDLHRWIDAQGARFHRNGDEEAARRLEQLMKSSPSFQTRTDFPVYLVIEISPLPVSDDGRDLHRIVHWSQADQPGWNPVRGPEVELPLEEIPPYVEELVERTEETRSNTRGGPLLLEFLLSEELLDLAVERWPRRTGGLLPPRPLGADYEVVLRSDEHLRPRSRHRHWHQRWDQVVREEGTVYFVPVEAVAPGMMHAELLRGERLVACVLSIPPRDSRGRVQLAAAIDAGLPIVLWCRDIRMNADFRRMAADFLHPRGLRQLPTGMHALRSAEPGYDVALLWDDPTRPMPRAPRLRSPA</sequence>
<feature type="domain" description="vWA-MoxR associated protein C-terminal" evidence="2">
    <location>
        <begin position="211"/>
        <end position="433"/>
    </location>
</feature>
<dbReference type="Pfam" id="PF19916">
    <property type="entry name" value="VMAP-M0"/>
    <property type="match status" value="1"/>
</dbReference>
<dbReference type="Pfam" id="PF20028">
    <property type="entry name" value="VMAP-C"/>
    <property type="match status" value="1"/>
</dbReference>
<feature type="domain" description="vWA-MoxR associated protein middle region 0" evidence="1">
    <location>
        <begin position="66"/>
        <end position="172"/>
    </location>
</feature>
<protein>
    <submittedName>
        <fullName evidence="3">Uncharacterized protein</fullName>
    </submittedName>
</protein>
<reference evidence="4" key="1">
    <citation type="journal article" date="2019" name="Int. J. Syst. Evol. Microbiol.">
        <title>The Global Catalogue of Microorganisms (GCM) 10K type strain sequencing project: providing services to taxonomists for standard genome sequencing and annotation.</title>
        <authorList>
            <consortium name="The Broad Institute Genomics Platform"/>
            <consortium name="The Broad Institute Genome Sequencing Center for Infectious Disease"/>
            <person name="Wu L."/>
            <person name="Ma J."/>
        </authorList>
    </citation>
    <scope>NUCLEOTIDE SEQUENCE [LARGE SCALE GENOMIC DNA]</scope>
    <source>
        <strain evidence="4">JCM 3106</strain>
    </source>
</reference>
<evidence type="ECO:0000259" key="2">
    <source>
        <dbReference type="Pfam" id="PF20028"/>
    </source>
</evidence>
<proteinExistence type="predicted"/>
<comment type="caution">
    <text evidence="3">The sequence shown here is derived from an EMBL/GenBank/DDBJ whole genome shotgun (WGS) entry which is preliminary data.</text>
</comment>
<organism evidence="3 4">
    <name type="scientific">Streptosporangium longisporum</name>
    <dbReference type="NCBI Taxonomy" id="46187"/>
    <lineage>
        <taxon>Bacteria</taxon>
        <taxon>Bacillati</taxon>
        <taxon>Actinomycetota</taxon>
        <taxon>Actinomycetes</taxon>
        <taxon>Streptosporangiales</taxon>
        <taxon>Streptosporangiaceae</taxon>
        <taxon>Streptosporangium</taxon>
    </lineage>
</organism>
<evidence type="ECO:0000313" key="3">
    <source>
        <dbReference type="EMBL" id="GAA3009607.1"/>
    </source>
</evidence>
<accession>A0ABP6KGH1</accession>
<dbReference type="Proteomes" id="UP001499930">
    <property type="component" value="Unassembled WGS sequence"/>
</dbReference>
<gene>
    <name evidence="3" type="ORF">GCM10017559_35140</name>
</gene>
<dbReference type="InterPro" id="IPR045450">
    <property type="entry name" value="VMAP_C"/>
</dbReference>
<dbReference type="InterPro" id="IPR045555">
    <property type="entry name" value="VMAP-M0"/>
</dbReference>
<name>A0ABP6KGH1_9ACTN</name>
<dbReference type="EMBL" id="BAAAWD010000007">
    <property type="protein sequence ID" value="GAA3009607.1"/>
    <property type="molecule type" value="Genomic_DNA"/>
</dbReference>
<keyword evidence="4" id="KW-1185">Reference proteome</keyword>
<evidence type="ECO:0000259" key="1">
    <source>
        <dbReference type="Pfam" id="PF19916"/>
    </source>
</evidence>
<evidence type="ECO:0000313" key="4">
    <source>
        <dbReference type="Proteomes" id="UP001499930"/>
    </source>
</evidence>